<dbReference type="InterPro" id="IPR057066">
    <property type="entry name" value="Ig_ILCR1"/>
</dbReference>
<dbReference type="Gene3D" id="2.60.40.2160">
    <property type="entry name" value="Interleukin-17 receptor A/B, fibronectin-III-like domain 1"/>
    <property type="match status" value="1"/>
</dbReference>
<name>A0AAD8EZR5_BIOPF</name>
<dbReference type="Proteomes" id="UP001233172">
    <property type="component" value="Unassembled WGS sequence"/>
</dbReference>
<accession>A0AAD8EZR5</accession>
<comment type="subcellular location">
    <subcellularLocation>
        <location evidence="1">Cell membrane</location>
        <topology evidence="1">Single-pass type I membrane protein</topology>
    </subcellularLocation>
</comment>
<dbReference type="Pfam" id="PF23608">
    <property type="entry name" value="Ig_ILCR1"/>
    <property type="match status" value="1"/>
</dbReference>
<reference evidence="4" key="2">
    <citation type="submission" date="2023-04" db="EMBL/GenBank/DDBJ databases">
        <authorList>
            <person name="Bu L."/>
            <person name="Lu L."/>
            <person name="Laidemitt M.R."/>
            <person name="Zhang S.M."/>
            <person name="Mutuku M."/>
            <person name="Mkoji G."/>
            <person name="Steinauer M."/>
            <person name="Loker E.S."/>
        </authorList>
    </citation>
    <scope>NUCLEOTIDE SEQUENCE</scope>
    <source>
        <strain evidence="4">KasaAsao</strain>
        <tissue evidence="4">Whole Snail</tissue>
    </source>
</reference>
<evidence type="ECO:0000313" key="4">
    <source>
        <dbReference type="EMBL" id="KAK0044749.1"/>
    </source>
</evidence>
<keyword evidence="2" id="KW-0472">Membrane</keyword>
<reference evidence="4" key="1">
    <citation type="journal article" date="2023" name="PLoS Negl. Trop. Dis.">
        <title>A genome sequence for Biomphalaria pfeifferi, the major vector snail for the human-infecting parasite Schistosoma mansoni.</title>
        <authorList>
            <person name="Bu L."/>
            <person name="Lu L."/>
            <person name="Laidemitt M.R."/>
            <person name="Zhang S.M."/>
            <person name="Mutuku M."/>
            <person name="Mkoji G."/>
            <person name="Steinauer M."/>
            <person name="Loker E.S."/>
        </authorList>
    </citation>
    <scope>NUCLEOTIDE SEQUENCE</scope>
    <source>
        <strain evidence="4">KasaAsao</strain>
    </source>
</reference>
<proteinExistence type="predicted"/>
<organism evidence="4 5">
    <name type="scientific">Biomphalaria pfeifferi</name>
    <name type="common">Bloodfluke planorb</name>
    <name type="synonym">Freshwater snail</name>
    <dbReference type="NCBI Taxonomy" id="112525"/>
    <lineage>
        <taxon>Eukaryota</taxon>
        <taxon>Metazoa</taxon>
        <taxon>Spiralia</taxon>
        <taxon>Lophotrochozoa</taxon>
        <taxon>Mollusca</taxon>
        <taxon>Gastropoda</taxon>
        <taxon>Heterobranchia</taxon>
        <taxon>Euthyneura</taxon>
        <taxon>Panpulmonata</taxon>
        <taxon>Hygrophila</taxon>
        <taxon>Lymnaeoidea</taxon>
        <taxon>Planorbidae</taxon>
        <taxon>Biomphalaria</taxon>
    </lineage>
</organism>
<feature type="domain" description="ILCR1 Ig-like" evidence="3">
    <location>
        <begin position="179"/>
        <end position="290"/>
    </location>
</feature>
<evidence type="ECO:0000313" key="5">
    <source>
        <dbReference type="Proteomes" id="UP001233172"/>
    </source>
</evidence>
<keyword evidence="2" id="KW-1003">Cell membrane</keyword>
<dbReference type="InterPro" id="IPR038683">
    <property type="entry name" value="IL17RA/B_FnIII-like_1_sf"/>
</dbReference>
<comment type="caution">
    <text evidence="4">The sequence shown here is derived from an EMBL/GenBank/DDBJ whole genome shotgun (WGS) entry which is preliminary data.</text>
</comment>
<dbReference type="EMBL" id="JASAOG010000192">
    <property type="protein sequence ID" value="KAK0044749.1"/>
    <property type="molecule type" value="Genomic_DNA"/>
</dbReference>
<protein>
    <recommendedName>
        <fullName evidence="3">ILCR1 Ig-like domain-containing protein</fullName>
    </recommendedName>
</protein>
<evidence type="ECO:0000256" key="1">
    <source>
        <dbReference type="ARBA" id="ARBA00004251"/>
    </source>
</evidence>
<dbReference type="AlphaFoldDB" id="A0AAD8EZR5"/>
<evidence type="ECO:0000256" key="2">
    <source>
        <dbReference type="ARBA" id="ARBA00022475"/>
    </source>
</evidence>
<dbReference type="GO" id="GO:0005886">
    <property type="term" value="C:plasma membrane"/>
    <property type="evidence" value="ECO:0007669"/>
    <property type="project" value="UniProtKB-SubCell"/>
</dbReference>
<sequence length="353" mass="40487">MSLCQLSLLNGTEAINSSQVCSLEFSSKECRPFLTSFDRNNLPVVFCRRSPATVKPSSLNVTLKNSEYISSNEKYIYPGLIIEWSAPENDNALSQLEGFLMVWQSSQQQYCRLFRFSDRTDLFKKARFQYQLQYINTLTEYTIKVYSLPPPERPDQTEFFVSQTIASFDGYKLMRGPIDWTPRIKMIGFNNGSLAAWFTLAPKEFKITTYRIQLVHVEKDSSNFAQEKTYTANLQSYSTYEATVRFENLVAGTYYVVIQVIDLLANITDQCICFVDDPRETSKKCQVLCSSVMSEMLVINSIAQLGQGALNRDKMVKEASRNQSDGIYGVSHFLNVIFIYLFGYSVENWLMEV</sequence>
<evidence type="ECO:0000259" key="3">
    <source>
        <dbReference type="Pfam" id="PF23608"/>
    </source>
</evidence>
<keyword evidence="5" id="KW-1185">Reference proteome</keyword>
<gene>
    <name evidence="4" type="ORF">Bpfe_025809</name>
</gene>